<sequence length="144" mass="15656">MKRDLSADDVIELLELSPHPEGGHFRETFRDDTQTSGRAASTAIYFLLKVGEQSHWHAVDAAEGWHYYAGAPLMLEISPIGGPITAVRLGPDLAAGERPQAVVPKDHWQRARSLGAWTLVGCTVAPGFDFAGFRMAAPDFSPLD</sequence>
<dbReference type="AlphaFoldDB" id="N0BA93"/>
<dbReference type="SUPFAM" id="SSF51182">
    <property type="entry name" value="RmlC-like cupins"/>
    <property type="match status" value="1"/>
</dbReference>
<gene>
    <name evidence="2" type="ORF">HYPDE_37603</name>
</gene>
<keyword evidence="3" id="KW-1185">Reference proteome</keyword>
<dbReference type="InterPro" id="IPR011051">
    <property type="entry name" value="RmlC_Cupin_sf"/>
</dbReference>
<dbReference type="RefSeq" id="WP_015599208.1">
    <property type="nucleotide sequence ID" value="NC_021172.1"/>
</dbReference>
<dbReference type="KEGG" id="hdt:HYPDE_37603"/>
<dbReference type="eggNOG" id="COG3542">
    <property type="taxonomic scope" value="Bacteria"/>
</dbReference>
<evidence type="ECO:0000313" key="2">
    <source>
        <dbReference type="EMBL" id="AGK59192.1"/>
    </source>
</evidence>
<protein>
    <recommendedName>
        <fullName evidence="1">DUF985 domain-containing protein</fullName>
    </recommendedName>
</protein>
<organism evidence="2 3">
    <name type="scientific">Hyphomicrobium denitrificans 1NES1</name>
    <dbReference type="NCBI Taxonomy" id="670307"/>
    <lineage>
        <taxon>Bacteria</taxon>
        <taxon>Pseudomonadati</taxon>
        <taxon>Pseudomonadota</taxon>
        <taxon>Alphaproteobacteria</taxon>
        <taxon>Hyphomicrobiales</taxon>
        <taxon>Hyphomicrobiaceae</taxon>
        <taxon>Hyphomicrobium</taxon>
    </lineage>
</organism>
<dbReference type="STRING" id="670307.HYPDE_37603"/>
<dbReference type="InterPro" id="IPR009327">
    <property type="entry name" value="Cupin_DUF985"/>
</dbReference>
<reference evidence="2 3" key="1">
    <citation type="journal article" date="2013" name="Genome Announc.">
        <title>Genome sequences for three denitrifying bacterial strains isolated from a uranium- and nitrate-contaminated subsurface environment.</title>
        <authorList>
            <person name="Venkatramanan R."/>
            <person name="Prakash O."/>
            <person name="Woyke T."/>
            <person name="Chain P."/>
            <person name="Goodwin L.A."/>
            <person name="Watson D."/>
            <person name="Brooks S."/>
            <person name="Kostka J.E."/>
            <person name="Green S.J."/>
        </authorList>
    </citation>
    <scope>NUCLEOTIDE SEQUENCE [LARGE SCALE GENOMIC DNA]</scope>
    <source>
        <strain evidence="2 3">1NES1</strain>
    </source>
</reference>
<dbReference type="HOGENOM" id="CLU_088365_1_1_5"/>
<dbReference type="CDD" id="cd06121">
    <property type="entry name" value="cupin_YML079wp"/>
    <property type="match status" value="1"/>
</dbReference>
<dbReference type="EMBL" id="CP005587">
    <property type="protein sequence ID" value="AGK59192.1"/>
    <property type="molecule type" value="Genomic_DNA"/>
</dbReference>
<dbReference type="InterPro" id="IPR039935">
    <property type="entry name" value="YML079W-like"/>
</dbReference>
<dbReference type="OrthoDB" id="9798288at2"/>
<dbReference type="PANTHER" id="PTHR33387:SF3">
    <property type="entry name" value="DUF985 DOMAIN-CONTAINING PROTEIN"/>
    <property type="match status" value="1"/>
</dbReference>
<accession>N0BA93</accession>
<dbReference type="Proteomes" id="UP000005952">
    <property type="component" value="Chromosome"/>
</dbReference>
<proteinExistence type="predicted"/>
<name>N0BA93_9HYPH</name>
<dbReference type="InterPro" id="IPR014710">
    <property type="entry name" value="RmlC-like_jellyroll"/>
</dbReference>
<dbReference type="Pfam" id="PF06172">
    <property type="entry name" value="Cupin_5"/>
    <property type="match status" value="1"/>
</dbReference>
<dbReference type="PANTHER" id="PTHR33387">
    <property type="entry name" value="RMLC-LIKE JELLY ROLL FOLD PROTEIN"/>
    <property type="match status" value="1"/>
</dbReference>
<evidence type="ECO:0000259" key="1">
    <source>
        <dbReference type="Pfam" id="PF06172"/>
    </source>
</evidence>
<feature type="domain" description="DUF985" evidence="1">
    <location>
        <begin position="9"/>
        <end position="136"/>
    </location>
</feature>
<evidence type="ECO:0000313" key="3">
    <source>
        <dbReference type="Proteomes" id="UP000005952"/>
    </source>
</evidence>
<dbReference type="Gene3D" id="2.60.120.10">
    <property type="entry name" value="Jelly Rolls"/>
    <property type="match status" value="1"/>
</dbReference>